<dbReference type="Proteomes" id="UP001152604">
    <property type="component" value="Unassembled WGS sequence"/>
</dbReference>
<sequence length="71" mass="7712">MDAFLGLPPHIHRAVVEAYIKGAIANDIDSGDFEKLVEPWLAEEASIGNSRKPTKNIPPKSSRRSGISGVR</sequence>
<dbReference type="EMBL" id="CAKXZS010000011">
    <property type="protein sequence ID" value="CAH2397881.1"/>
    <property type="molecule type" value="Genomic_DNA"/>
</dbReference>
<name>A0ABM9DPD5_9HYPH</name>
<evidence type="ECO:0000256" key="1">
    <source>
        <dbReference type="SAM" id="MobiDB-lite"/>
    </source>
</evidence>
<reference evidence="2" key="1">
    <citation type="submission" date="2022-03" db="EMBL/GenBank/DDBJ databases">
        <authorList>
            <person name="Brunel B."/>
        </authorList>
    </citation>
    <scope>NUCLEOTIDE SEQUENCE</scope>
    <source>
        <strain evidence="2">STM4922sample</strain>
    </source>
</reference>
<evidence type="ECO:0000313" key="2">
    <source>
        <dbReference type="EMBL" id="CAH2397881.1"/>
    </source>
</evidence>
<proteinExistence type="predicted"/>
<evidence type="ECO:0000313" key="3">
    <source>
        <dbReference type="Proteomes" id="UP001152604"/>
    </source>
</evidence>
<feature type="region of interest" description="Disordered" evidence="1">
    <location>
        <begin position="44"/>
        <end position="71"/>
    </location>
</feature>
<organism evidence="2 3">
    <name type="scientific">Mesorhizobium ventifaucium</name>
    <dbReference type="NCBI Taxonomy" id="666020"/>
    <lineage>
        <taxon>Bacteria</taxon>
        <taxon>Pseudomonadati</taxon>
        <taxon>Pseudomonadota</taxon>
        <taxon>Alphaproteobacteria</taxon>
        <taxon>Hyphomicrobiales</taxon>
        <taxon>Phyllobacteriaceae</taxon>
        <taxon>Mesorhizobium</taxon>
    </lineage>
</organism>
<keyword evidence="3" id="KW-1185">Reference proteome</keyword>
<gene>
    <name evidence="2" type="ORF">MES4922_190464</name>
</gene>
<comment type="caution">
    <text evidence="2">The sequence shown here is derived from an EMBL/GenBank/DDBJ whole genome shotgun (WGS) entry which is preliminary data.</text>
</comment>
<protein>
    <submittedName>
        <fullName evidence="2">Uncharacterized protein</fullName>
    </submittedName>
</protein>
<accession>A0ABM9DPD5</accession>